<dbReference type="Pfam" id="PF13417">
    <property type="entry name" value="GST_N_3"/>
    <property type="match status" value="1"/>
</dbReference>
<dbReference type="InterPro" id="IPR036282">
    <property type="entry name" value="Glutathione-S-Trfase_C_sf"/>
</dbReference>
<keyword evidence="3" id="KW-1185">Reference proteome</keyword>
<sequence>MTMMMTLYDLAGQNDALRFSPYCWRVKMALAHKGLIVDCKPWRFTEKDQIAFSNQKKVPVLVDGDQVIHDSWTILNYLDTAYSDKPPLFINEAAKESAYSLKLWVEKTVHVPLFKILIMDIFNCIHEKDKDWFRTSREQRLGMTLESFSDSSDEAIQAFRELLEPIRKTLEWQPYMGGDQPGGADYLLFGTFQWANCTSALQLLAEDDPVQMWCQRMLALFNHLAGKAPRADQLSPEVL</sequence>
<dbReference type="InterPro" id="IPR036249">
    <property type="entry name" value="Thioredoxin-like_sf"/>
</dbReference>
<dbReference type="STRING" id="305900.GV64_20025"/>
<dbReference type="PANTHER" id="PTHR43968:SF6">
    <property type="entry name" value="GLUTATHIONE S-TRANSFERASE OMEGA"/>
    <property type="match status" value="1"/>
</dbReference>
<accession>A0A081KEY3</accession>
<gene>
    <name evidence="2" type="ORF">GV64_20025</name>
</gene>
<dbReference type="InterPro" id="IPR054416">
    <property type="entry name" value="GST_UstS-like_C"/>
</dbReference>
<dbReference type="GO" id="GO:0006749">
    <property type="term" value="P:glutathione metabolic process"/>
    <property type="evidence" value="ECO:0007669"/>
    <property type="project" value="TreeGrafter"/>
</dbReference>
<evidence type="ECO:0000313" key="3">
    <source>
        <dbReference type="Proteomes" id="UP000027997"/>
    </source>
</evidence>
<comment type="caution">
    <text evidence="2">The sequence shown here is derived from an EMBL/GenBank/DDBJ whole genome shotgun (WGS) entry which is preliminary data.</text>
</comment>
<dbReference type="Gene3D" id="3.40.30.10">
    <property type="entry name" value="Glutaredoxin"/>
    <property type="match status" value="1"/>
</dbReference>
<dbReference type="SUPFAM" id="SSF52833">
    <property type="entry name" value="Thioredoxin-like"/>
    <property type="match status" value="1"/>
</dbReference>
<dbReference type="InterPro" id="IPR050983">
    <property type="entry name" value="GST_Omega/HSP26"/>
</dbReference>
<protein>
    <recommendedName>
        <fullName evidence="1">GST N-terminal domain-containing protein</fullName>
    </recommendedName>
</protein>
<feature type="domain" description="GST N-terminal" evidence="1">
    <location>
        <begin position="10"/>
        <end position="86"/>
    </location>
</feature>
<dbReference type="SUPFAM" id="SSF47616">
    <property type="entry name" value="GST C-terminal domain-like"/>
    <property type="match status" value="1"/>
</dbReference>
<organism evidence="2 3">
    <name type="scientific">Endozoicomonas elysicola</name>
    <dbReference type="NCBI Taxonomy" id="305900"/>
    <lineage>
        <taxon>Bacteria</taxon>
        <taxon>Pseudomonadati</taxon>
        <taxon>Pseudomonadota</taxon>
        <taxon>Gammaproteobacteria</taxon>
        <taxon>Oceanospirillales</taxon>
        <taxon>Endozoicomonadaceae</taxon>
        <taxon>Endozoicomonas</taxon>
    </lineage>
</organism>
<reference evidence="2 3" key="1">
    <citation type="submission" date="2014-06" db="EMBL/GenBank/DDBJ databases">
        <title>Whole Genome Sequences of Three Symbiotic Endozoicomonas Bacteria.</title>
        <authorList>
            <person name="Neave M.J."/>
            <person name="Apprill A."/>
            <person name="Voolstra C.R."/>
        </authorList>
    </citation>
    <scope>NUCLEOTIDE SEQUENCE [LARGE SCALE GENOMIC DNA]</scope>
    <source>
        <strain evidence="2 3">DSM 22380</strain>
    </source>
</reference>
<dbReference type="Gene3D" id="1.20.1050.10">
    <property type="match status" value="1"/>
</dbReference>
<evidence type="ECO:0000259" key="1">
    <source>
        <dbReference type="PROSITE" id="PS50404"/>
    </source>
</evidence>
<dbReference type="EMBL" id="JOJP01000001">
    <property type="protein sequence ID" value="KEI72709.1"/>
    <property type="molecule type" value="Genomic_DNA"/>
</dbReference>
<dbReference type="InterPro" id="IPR004045">
    <property type="entry name" value="Glutathione_S-Trfase_N"/>
</dbReference>
<dbReference type="Proteomes" id="UP000027997">
    <property type="component" value="Unassembled WGS sequence"/>
</dbReference>
<dbReference type="Pfam" id="PF22041">
    <property type="entry name" value="GST_C_7"/>
    <property type="match status" value="1"/>
</dbReference>
<evidence type="ECO:0000313" key="2">
    <source>
        <dbReference type="EMBL" id="KEI72709.1"/>
    </source>
</evidence>
<proteinExistence type="predicted"/>
<dbReference type="GO" id="GO:0005737">
    <property type="term" value="C:cytoplasm"/>
    <property type="evidence" value="ECO:0007669"/>
    <property type="project" value="TreeGrafter"/>
</dbReference>
<dbReference type="PROSITE" id="PS50404">
    <property type="entry name" value="GST_NTER"/>
    <property type="match status" value="1"/>
</dbReference>
<dbReference type="PANTHER" id="PTHR43968">
    <property type="match status" value="1"/>
</dbReference>
<dbReference type="AlphaFoldDB" id="A0A081KEY3"/>
<dbReference type="GO" id="GO:0004364">
    <property type="term" value="F:glutathione transferase activity"/>
    <property type="evidence" value="ECO:0007669"/>
    <property type="project" value="TreeGrafter"/>
</dbReference>
<dbReference type="GO" id="GO:0045174">
    <property type="term" value="F:glutathione dehydrogenase (ascorbate) activity"/>
    <property type="evidence" value="ECO:0007669"/>
    <property type="project" value="TreeGrafter"/>
</dbReference>
<name>A0A081KEY3_9GAMM</name>
<dbReference type="eggNOG" id="COG0625">
    <property type="taxonomic scope" value="Bacteria"/>
</dbReference>